<evidence type="ECO:0000313" key="4">
    <source>
        <dbReference type="EMBL" id="KAJ3039572.1"/>
    </source>
</evidence>
<dbReference type="Proteomes" id="UP001212841">
    <property type="component" value="Unassembled WGS sequence"/>
</dbReference>
<dbReference type="Gene3D" id="1.10.10.60">
    <property type="entry name" value="Homeodomain-like"/>
    <property type="match status" value="1"/>
</dbReference>
<dbReference type="InterPro" id="IPR017930">
    <property type="entry name" value="Myb_dom"/>
</dbReference>
<dbReference type="SUPFAM" id="SSF46689">
    <property type="entry name" value="Homeodomain-like"/>
    <property type="match status" value="1"/>
</dbReference>
<feature type="region of interest" description="Disordered" evidence="1">
    <location>
        <begin position="1"/>
        <end position="87"/>
    </location>
</feature>
<evidence type="ECO:0000313" key="5">
    <source>
        <dbReference type="Proteomes" id="UP001212841"/>
    </source>
</evidence>
<name>A0AAD5X0Z5_9FUNG</name>
<comment type="caution">
    <text evidence="4">The sequence shown here is derived from an EMBL/GenBank/DDBJ whole genome shotgun (WGS) entry which is preliminary data.</text>
</comment>
<reference evidence="4" key="1">
    <citation type="submission" date="2020-05" db="EMBL/GenBank/DDBJ databases">
        <title>Phylogenomic resolution of chytrid fungi.</title>
        <authorList>
            <person name="Stajich J.E."/>
            <person name="Amses K."/>
            <person name="Simmons R."/>
            <person name="Seto K."/>
            <person name="Myers J."/>
            <person name="Bonds A."/>
            <person name="Quandt C.A."/>
            <person name="Barry K."/>
            <person name="Liu P."/>
            <person name="Grigoriev I."/>
            <person name="Longcore J.E."/>
            <person name="James T.Y."/>
        </authorList>
    </citation>
    <scope>NUCLEOTIDE SEQUENCE</scope>
    <source>
        <strain evidence="4">JEL0318</strain>
    </source>
</reference>
<sequence length="146" mass="16204">MRFKRKPSPAPELGGSKKVEKQAATSDKSPTPPPPTKKHKHMTRGASATKSSPAKESVNPPPATEGVKESSVGESSTGEKSKTKLIRGKITEEERMLIHELVEKHGKNWQVVAREFNMAVGRTPKQLGDWWCHTEVPRMKREGKEV</sequence>
<feature type="domain" description="Myb-like" evidence="2">
    <location>
        <begin position="82"/>
        <end position="131"/>
    </location>
</feature>
<evidence type="ECO:0000259" key="3">
    <source>
        <dbReference type="PROSITE" id="PS51294"/>
    </source>
</evidence>
<dbReference type="InterPro" id="IPR009057">
    <property type="entry name" value="Homeodomain-like_sf"/>
</dbReference>
<proteinExistence type="predicted"/>
<accession>A0AAD5X0Z5</accession>
<feature type="domain" description="HTH myb-type" evidence="3">
    <location>
        <begin position="82"/>
        <end position="139"/>
    </location>
</feature>
<dbReference type="PROSITE" id="PS51294">
    <property type="entry name" value="HTH_MYB"/>
    <property type="match status" value="1"/>
</dbReference>
<dbReference type="InterPro" id="IPR001005">
    <property type="entry name" value="SANT/Myb"/>
</dbReference>
<evidence type="ECO:0000259" key="2">
    <source>
        <dbReference type="PROSITE" id="PS50090"/>
    </source>
</evidence>
<dbReference type="SMART" id="SM00717">
    <property type="entry name" value="SANT"/>
    <property type="match status" value="1"/>
</dbReference>
<gene>
    <name evidence="4" type="ORF">HK097_002795</name>
</gene>
<dbReference type="Pfam" id="PF00249">
    <property type="entry name" value="Myb_DNA-binding"/>
    <property type="match status" value="1"/>
</dbReference>
<protein>
    <recommendedName>
        <fullName evidence="6">Myb-like domain-containing protein</fullName>
    </recommendedName>
</protein>
<dbReference type="AlphaFoldDB" id="A0AAD5X0Z5"/>
<evidence type="ECO:0000256" key="1">
    <source>
        <dbReference type="SAM" id="MobiDB-lite"/>
    </source>
</evidence>
<dbReference type="PROSITE" id="PS50090">
    <property type="entry name" value="MYB_LIKE"/>
    <property type="match status" value="1"/>
</dbReference>
<keyword evidence="5" id="KW-1185">Reference proteome</keyword>
<organism evidence="4 5">
    <name type="scientific">Rhizophlyctis rosea</name>
    <dbReference type="NCBI Taxonomy" id="64517"/>
    <lineage>
        <taxon>Eukaryota</taxon>
        <taxon>Fungi</taxon>
        <taxon>Fungi incertae sedis</taxon>
        <taxon>Chytridiomycota</taxon>
        <taxon>Chytridiomycota incertae sedis</taxon>
        <taxon>Chytridiomycetes</taxon>
        <taxon>Rhizophlyctidales</taxon>
        <taxon>Rhizophlyctidaceae</taxon>
        <taxon>Rhizophlyctis</taxon>
    </lineage>
</organism>
<evidence type="ECO:0008006" key="6">
    <source>
        <dbReference type="Google" id="ProtNLM"/>
    </source>
</evidence>
<dbReference type="CDD" id="cd00167">
    <property type="entry name" value="SANT"/>
    <property type="match status" value="1"/>
</dbReference>
<dbReference type="EMBL" id="JADGJD010001625">
    <property type="protein sequence ID" value="KAJ3039572.1"/>
    <property type="molecule type" value="Genomic_DNA"/>
</dbReference>